<organism evidence="1 2">
    <name type="scientific">Clunio marinus</name>
    <dbReference type="NCBI Taxonomy" id="568069"/>
    <lineage>
        <taxon>Eukaryota</taxon>
        <taxon>Metazoa</taxon>
        <taxon>Ecdysozoa</taxon>
        <taxon>Arthropoda</taxon>
        <taxon>Hexapoda</taxon>
        <taxon>Insecta</taxon>
        <taxon>Pterygota</taxon>
        <taxon>Neoptera</taxon>
        <taxon>Endopterygota</taxon>
        <taxon>Diptera</taxon>
        <taxon>Nematocera</taxon>
        <taxon>Chironomoidea</taxon>
        <taxon>Chironomidae</taxon>
        <taxon>Clunio</taxon>
    </lineage>
</organism>
<name>A0A1J1IE71_9DIPT</name>
<dbReference type="Proteomes" id="UP000183832">
    <property type="component" value="Unassembled WGS sequence"/>
</dbReference>
<gene>
    <name evidence="1" type="ORF">CLUMA_CG010141</name>
</gene>
<dbReference type="AlphaFoldDB" id="A0A1J1IE71"/>
<reference evidence="1 2" key="1">
    <citation type="submission" date="2015-04" db="EMBL/GenBank/DDBJ databases">
        <authorList>
            <person name="Syromyatnikov M.Y."/>
            <person name="Popov V.N."/>
        </authorList>
    </citation>
    <scope>NUCLEOTIDE SEQUENCE [LARGE SCALE GENOMIC DNA]</scope>
</reference>
<keyword evidence="2" id="KW-1185">Reference proteome</keyword>
<sequence>MLNLVRSRNVKHLPGLLSIKRFPKTTSKYKHKELRCYANSIFSTLKFNFRRMFSETGNFMVQGKSTN</sequence>
<protein>
    <submittedName>
        <fullName evidence="1">CLUMA_CG010141, isoform A</fullName>
    </submittedName>
</protein>
<evidence type="ECO:0000313" key="2">
    <source>
        <dbReference type="Proteomes" id="UP000183832"/>
    </source>
</evidence>
<proteinExistence type="predicted"/>
<accession>A0A1J1IE71</accession>
<dbReference type="EMBL" id="CVRI01000044">
    <property type="protein sequence ID" value="CRK96745.1"/>
    <property type="molecule type" value="Genomic_DNA"/>
</dbReference>
<evidence type="ECO:0000313" key="1">
    <source>
        <dbReference type="EMBL" id="CRK96745.1"/>
    </source>
</evidence>